<evidence type="ECO:0000313" key="1">
    <source>
        <dbReference type="EMBL" id="KAK5992682.1"/>
    </source>
</evidence>
<gene>
    <name evidence="1" type="ORF">PT974_06097</name>
</gene>
<organism evidence="1 2">
    <name type="scientific">Cladobotryum mycophilum</name>
    <dbReference type="NCBI Taxonomy" id="491253"/>
    <lineage>
        <taxon>Eukaryota</taxon>
        <taxon>Fungi</taxon>
        <taxon>Dikarya</taxon>
        <taxon>Ascomycota</taxon>
        <taxon>Pezizomycotina</taxon>
        <taxon>Sordariomycetes</taxon>
        <taxon>Hypocreomycetidae</taxon>
        <taxon>Hypocreales</taxon>
        <taxon>Hypocreaceae</taxon>
        <taxon>Cladobotryum</taxon>
    </lineage>
</organism>
<name>A0ABR0SKK4_9HYPO</name>
<sequence length="258" mass="28841">MSLPSRYDIRTLEPKHSEWVAAIIAHSMILHSPAWSVVYANNATQQTYLFVKALKYHVDKNIASGLSLGVFDNEYRFKREESAAAGGGLYWDESDESADGAKLLEQMDFPLVSVALSDDSFLGPDEAKMRPLIEALPDFIPVKEMFGREDTRDAGSWEAKGAGEDYQGKGLMKALAHRTMRDAAERGFRAIMIDSMADAVKHVWANPPPPFRSEIVCSWNVWDCVVDGEGEGEGEAGEKRYPFRPSKQESARVYCILR</sequence>
<dbReference type="SUPFAM" id="SSF55729">
    <property type="entry name" value="Acyl-CoA N-acyltransferases (Nat)"/>
    <property type="match status" value="1"/>
</dbReference>
<evidence type="ECO:0008006" key="3">
    <source>
        <dbReference type="Google" id="ProtNLM"/>
    </source>
</evidence>
<dbReference type="Proteomes" id="UP001338125">
    <property type="component" value="Unassembled WGS sequence"/>
</dbReference>
<accession>A0ABR0SKK4</accession>
<evidence type="ECO:0000313" key="2">
    <source>
        <dbReference type="Proteomes" id="UP001338125"/>
    </source>
</evidence>
<reference evidence="1 2" key="1">
    <citation type="submission" date="2024-01" db="EMBL/GenBank/DDBJ databases">
        <title>Complete genome of Cladobotryum mycophilum ATHUM6906.</title>
        <authorList>
            <person name="Christinaki A.C."/>
            <person name="Myridakis A.I."/>
            <person name="Kouvelis V.N."/>
        </authorList>
    </citation>
    <scope>NUCLEOTIDE SEQUENCE [LARGE SCALE GENOMIC DNA]</scope>
    <source>
        <strain evidence="1 2">ATHUM6906</strain>
    </source>
</reference>
<dbReference type="EMBL" id="JAVFKD010000012">
    <property type="protein sequence ID" value="KAK5992682.1"/>
    <property type="molecule type" value="Genomic_DNA"/>
</dbReference>
<dbReference type="Gene3D" id="3.40.630.30">
    <property type="match status" value="1"/>
</dbReference>
<keyword evidence="2" id="KW-1185">Reference proteome</keyword>
<dbReference type="InterPro" id="IPR016181">
    <property type="entry name" value="Acyl_CoA_acyltransferase"/>
</dbReference>
<protein>
    <recommendedName>
        <fullName evidence="3">N-acetyltransferase domain-containing protein</fullName>
    </recommendedName>
</protein>
<comment type="caution">
    <text evidence="1">The sequence shown here is derived from an EMBL/GenBank/DDBJ whole genome shotgun (WGS) entry which is preliminary data.</text>
</comment>
<proteinExistence type="predicted"/>